<sequence length="1772" mass="195567">MARRSQCSSAGDNPLDPSYLPPHYREEYRLAINALIEADLEGYYGFLHEAKVVDFLSQPEIEYIRCMVQGPQPVAQLDRRYIIGDGDGSSDTYWPIQSDLDAPGLDLGWPQPHRFVGPTEITTLVNPSVPEMPSIKEQVRRMIKNAQQVIAVAMDMFTDVDIFADILNAAMRNVAVYVLLDELNADHFVAMANNCRVNLDEVKFLRVRTVSGSTYFCHTGMSFKGQMTNRFVLVDCKIVLSGNYSFTWSFEKIHRCIAHVFLGELVATFDEEFRILYAQSEPLVTESPQTYAEDYGNLPGRQNIANTRIFKREYPPTEEHAEWLACSFEDEMNVHPKMLAFRRVESIHSSTDERLPLLAQAQQFGGKHSYMDQRRLMKGPKEMGSFRRHGYTGLLSYPQMNAVNREKQHIEGLEIQSAHFPREQFFNQRTSLEPGNDAYGKLRDHKFHQVDPFPGPDFPHEMDDAELPGDYDHVQRYLHSCPDMEAAPAGNLLLPVQSTPRRHSMGQSYTCQTSPTQPNLPDRKYFFNVHHKRQDQKEGLRDWRISSYLTALQHPEQEDMAEFQRTDFCDNATYVIQERPCESEISETRKNNREFTNAPTFKGPLPLQPLNPLTLPKKSLDHPVDYQTLLTNTRPTPPTTSESSCNTEGDKLEEMQNREPKESNLICEEFFRRRPNLALQRSSRLRHSLIFNSNLEQHSSEDVRNPLSQDDGDNQLKHPPVVFNILQKKRPVTKEPFQRNSLVKSCEPSTDSALRTDSKDRPSKEEISEGDKGETTDIFLIDSEQKRSSSQRIQPQDALAQTTQCRSVALQRSASFIDMNDPECRLRYFKELAAKRKAEFALAKLSTEDKPSKESVKPNNSLSSDTVGRELALEASKTPQATTAMLPTSPQKLAVDSSQDSKTKAPGSQNLPDKHLKHKLSSDCKMTQECDSSCRAIPTSATDAEKIKLKQQLTDTFSNTVEDKIASAASSGVQLSTNPKPTSQLSPIQNVSSPELVSPQAKLPKVTDSSASSSSVNTQNVKLSQADSISSQVVTGAHVSLQPSSTDKMPTDLSPTNAVASNTSTCQHPTGTETGLSRQPVPAEGRLSKLSTTAETGYAKQTDISQHTIAKETGLSQHHSAKESDSFLHATSKETFQHRTVKDIGFSQQFTECSEPLNADPAKHPTVMGPSQHLSSVVTSPSKSDSSIYSSEPCLHFCTNLLSTSPPAQSVQMQAVLGFAGENTSSTFPISKPHASTSSSSSNIKHSNPLTAVANPPSTTNKTNTMPITGLLSLETTLPSNTSGVEFGSSQYATATGNDFISESSTTNNCLSVNMLLNTTPIDVTQKDMDSATTPSQNILYLTKQIALNTGSVTTSLPETSSNSLSLTETTPARSTLQTEKCSGHTASDLFPLPPNTVSSEVNSPNSSMPSETDLCTNVTIETISVASPIQTNTSPSTEHSPVETSSCMKMTSSPTDSTSTESVFPETGSTTNSKNKDFRTSQNNILTNISSCIFTNCSPTECSTIAQSFQKNSALGSGEIQTVAPTQYLVDTAPLNNDINPSSLVSLPLVTDILSHTSSEVCQPLNQLAAEIQTTLDITQSAAHLPHYPESKGRPDEDQNKKLTKEQTQMQEASIDSVRHMAMEVPIDLGNDKVDNIKETAAGKSAGSNNAEQSKELEPCTDAVNPQPPSAEKPTHQSSTVNVLSCSNLRDDTKVLLEQISAKNQGRASKMTGTCDGANGNTQTDKQISSHLQSRSQTRYSTASPEEREKLLKRMESMRKEKKVYSRFEAP</sequence>
<feature type="region of interest" description="Disordered" evidence="5">
    <location>
        <begin position="734"/>
        <end position="778"/>
    </location>
</feature>
<feature type="region of interest" description="Disordered" evidence="5">
    <location>
        <begin position="629"/>
        <end position="660"/>
    </location>
</feature>
<feature type="region of interest" description="Disordered" evidence="5">
    <location>
        <begin position="846"/>
        <end position="921"/>
    </location>
</feature>
<feature type="region of interest" description="Disordered" evidence="5">
    <location>
        <begin position="1586"/>
        <end position="1614"/>
    </location>
</feature>
<evidence type="ECO:0000313" key="8">
    <source>
        <dbReference type="Proteomes" id="UP001501920"/>
    </source>
</evidence>
<feature type="compositionally biased region" description="Low complexity" evidence="5">
    <location>
        <begin position="629"/>
        <end position="647"/>
    </location>
</feature>
<dbReference type="GO" id="GO:1990254">
    <property type="term" value="F:keratin filament binding"/>
    <property type="evidence" value="ECO:0007669"/>
    <property type="project" value="TreeGrafter"/>
</dbReference>
<dbReference type="FunFam" id="3.30.870.10:FF:000004">
    <property type="entry name" value="protein FAM83H isoform X2"/>
    <property type="match status" value="1"/>
</dbReference>
<feature type="region of interest" description="Disordered" evidence="5">
    <location>
        <begin position="1428"/>
        <end position="1477"/>
    </location>
</feature>
<feature type="compositionally biased region" description="Polar residues" evidence="5">
    <location>
        <begin position="877"/>
        <end position="911"/>
    </location>
</feature>
<dbReference type="InterPro" id="IPR012461">
    <property type="entry name" value="SACK1"/>
</dbReference>
<accession>A0A3B4BRD1</accession>
<feature type="compositionally biased region" description="Low complexity" evidence="5">
    <location>
        <begin position="1229"/>
        <end position="1248"/>
    </location>
</feature>
<feature type="domain" description="Scaffolding anchor of CK1" evidence="6">
    <location>
        <begin position="13"/>
        <end position="282"/>
    </location>
</feature>
<dbReference type="GO" id="GO:0045095">
    <property type="term" value="C:keratin filament"/>
    <property type="evidence" value="ECO:0007669"/>
    <property type="project" value="TreeGrafter"/>
</dbReference>
<reference evidence="7 8" key="1">
    <citation type="submission" date="2020-10" db="EMBL/GenBank/DDBJ databases">
        <title>Pygocentrus nattereri (red-bellied piranha) genome, fPygNat1, primary haplotype.</title>
        <authorList>
            <person name="Myers G."/>
            <person name="Meyer A."/>
            <person name="Karagic N."/>
            <person name="Pippel M."/>
            <person name="Winkler S."/>
            <person name="Tracey A."/>
            <person name="Wood J."/>
            <person name="Formenti G."/>
            <person name="Howe K."/>
            <person name="Fedrigo O."/>
            <person name="Jarvis E.D."/>
        </authorList>
    </citation>
    <scope>NUCLEOTIDE SEQUENCE [LARGE SCALE GENOMIC DNA]</scope>
</reference>
<feature type="compositionally biased region" description="Polar residues" evidence="5">
    <location>
        <begin position="1720"/>
        <end position="1745"/>
    </location>
</feature>
<dbReference type="Proteomes" id="UP001501920">
    <property type="component" value="Chromosome 5"/>
</dbReference>
<dbReference type="PANTHER" id="PTHR16181:SF16">
    <property type="entry name" value="FAMILY WITH SEQUENCE SIMILARITY 83 MEMBER HA"/>
    <property type="match status" value="1"/>
</dbReference>
<feature type="compositionally biased region" description="Polar residues" evidence="5">
    <location>
        <begin position="1428"/>
        <end position="1451"/>
    </location>
</feature>
<feature type="region of interest" description="Disordered" evidence="5">
    <location>
        <begin position="1705"/>
        <end position="1749"/>
    </location>
</feature>
<feature type="compositionally biased region" description="Low complexity" evidence="5">
    <location>
        <begin position="1452"/>
        <end position="1463"/>
    </location>
</feature>
<dbReference type="GO" id="GO:0045104">
    <property type="term" value="P:intermediate filament cytoskeleton organization"/>
    <property type="evidence" value="ECO:0007669"/>
    <property type="project" value="TreeGrafter"/>
</dbReference>
<dbReference type="GO" id="GO:0019901">
    <property type="term" value="F:protein kinase binding"/>
    <property type="evidence" value="ECO:0007669"/>
    <property type="project" value="TreeGrafter"/>
</dbReference>
<evidence type="ECO:0000256" key="4">
    <source>
        <dbReference type="ARBA" id="ARBA00023212"/>
    </source>
</evidence>
<feature type="compositionally biased region" description="Polar residues" evidence="5">
    <location>
        <begin position="1058"/>
        <end position="1077"/>
    </location>
</feature>
<evidence type="ECO:0000256" key="3">
    <source>
        <dbReference type="ARBA" id="ARBA00022490"/>
    </source>
</evidence>
<organism evidence="7 8">
    <name type="scientific">Pygocentrus nattereri</name>
    <name type="common">Red-bellied piranha</name>
    <dbReference type="NCBI Taxonomy" id="42514"/>
    <lineage>
        <taxon>Eukaryota</taxon>
        <taxon>Metazoa</taxon>
        <taxon>Chordata</taxon>
        <taxon>Craniata</taxon>
        <taxon>Vertebrata</taxon>
        <taxon>Euteleostomi</taxon>
        <taxon>Actinopterygii</taxon>
        <taxon>Neopterygii</taxon>
        <taxon>Teleostei</taxon>
        <taxon>Ostariophysi</taxon>
        <taxon>Characiformes</taxon>
        <taxon>Characoidei</taxon>
        <taxon>Pygocentrus</taxon>
    </lineage>
</organism>
<evidence type="ECO:0000256" key="1">
    <source>
        <dbReference type="ARBA" id="ARBA00004245"/>
    </source>
</evidence>
<feature type="compositionally biased region" description="Polar residues" evidence="5">
    <location>
        <begin position="1396"/>
        <end position="1413"/>
    </location>
</feature>
<reference evidence="7" key="3">
    <citation type="submission" date="2025-09" db="UniProtKB">
        <authorList>
            <consortium name="Ensembl"/>
        </authorList>
    </citation>
    <scope>IDENTIFICATION</scope>
</reference>
<feature type="region of interest" description="Disordered" evidence="5">
    <location>
        <begin position="1058"/>
        <end position="1082"/>
    </location>
</feature>
<dbReference type="SUPFAM" id="SSF56024">
    <property type="entry name" value="Phospholipase D/nuclease"/>
    <property type="match status" value="1"/>
</dbReference>
<dbReference type="RefSeq" id="XP_017578305.1">
    <property type="nucleotide sequence ID" value="XM_017722816.2"/>
</dbReference>
<evidence type="ECO:0000256" key="2">
    <source>
        <dbReference type="ARBA" id="ARBA00006937"/>
    </source>
</evidence>
<feature type="compositionally biased region" description="Polar residues" evidence="5">
    <location>
        <begin position="1256"/>
        <end position="1265"/>
    </location>
</feature>
<feature type="compositionally biased region" description="Polar residues" evidence="5">
    <location>
        <begin position="857"/>
        <end position="866"/>
    </location>
</feature>
<dbReference type="Pfam" id="PF07894">
    <property type="entry name" value="SACK1"/>
    <property type="match status" value="1"/>
</dbReference>
<feature type="compositionally biased region" description="Basic and acidic residues" evidence="5">
    <location>
        <begin position="846"/>
        <end position="856"/>
    </location>
</feature>
<comment type="similarity">
    <text evidence="2">Belongs to the FAM83 family.</text>
</comment>
<evidence type="ECO:0000256" key="5">
    <source>
        <dbReference type="SAM" id="MobiDB-lite"/>
    </source>
</evidence>
<feature type="compositionally biased region" description="Basic and acidic residues" evidence="5">
    <location>
        <begin position="648"/>
        <end position="660"/>
    </location>
</feature>
<feature type="region of interest" description="Disordered" evidence="5">
    <location>
        <begin position="1228"/>
        <end position="1265"/>
    </location>
</feature>
<keyword evidence="8" id="KW-1185">Reference proteome</keyword>
<keyword evidence="3" id="KW-0963">Cytoplasm</keyword>
<evidence type="ECO:0000259" key="6">
    <source>
        <dbReference type="Pfam" id="PF07894"/>
    </source>
</evidence>
<feature type="compositionally biased region" description="Basic and acidic residues" evidence="5">
    <location>
        <begin position="1588"/>
        <end position="1606"/>
    </location>
</feature>
<dbReference type="OMA" id="QHTIAKE"/>
<reference evidence="7" key="2">
    <citation type="submission" date="2025-08" db="UniProtKB">
        <authorList>
            <consortium name="Ensembl"/>
        </authorList>
    </citation>
    <scope>IDENTIFICATION</scope>
</reference>
<keyword evidence="4" id="KW-0206">Cytoskeleton</keyword>
<dbReference type="GO" id="GO:0044380">
    <property type="term" value="P:protein localization to cytoskeleton"/>
    <property type="evidence" value="ECO:0007669"/>
    <property type="project" value="TreeGrafter"/>
</dbReference>
<dbReference type="Gene3D" id="3.30.870.10">
    <property type="entry name" value="Endonuclease Chain A"/>
    <property type="match status" value="1"/>
</dbReference>
<protein>
    <recommendedName>
        <fullName evidence="6">Scaffolding anchor of CK1 domain-containing protein</fullName>
    </recommendedName>
</protein>
<evidence type="ECO:0000313" key="7">
    <source>
        <dbReference type="Ensembl" id="ENSPNAP00000001046.1"/>
    </source>
</evidence>
<feature type="region of interest" description="Disordered" evidence="5">
    <location>
        <begin position="970"/>
        <end position="1020"/>
    </location>
</feature>
<dbReference type="Ensembl" id="ENSPNAT00000012827.2">
    <property type="protein sequence ID" value="ENSPNAP00000001046.1"/>
    <property type="gene ID" value="ENSPNAG00000007905.2"/>
</dbReference>
<dbReference type="InterPro" id="IPR050944">
    <property type="entry name" value="FAM83"/>
</dbReference>
<dbReference type="OrthoDB" id="9832446at2759"/>
<dbReference type="GO" id="GO:0007165">
    <property type="term" value="P:signal transduction"/>
    <property type="evidence" value="ECO:0007669"/>
    <property type="project" value="TreeGrafter"/>
</dbReference>
<feature type="compositionally biased region" description="Basic and acidic residues" evidence="5">
    <location>
        <begin position="754"/>
        <end position="775"/>
    </location>
</feature>
<comment type="subcellular location">
    <subcellularLocation>
        <location evidence="1">Cytoplasm</location>
        <location evidence="1">Cytoskeleton</location>
    </subcellularLocation>
</comment>
<feature type="compositionally biased region" description="Polar residues" evidence="5">
    <location>
        <begin position="738"/>
        <end position="753"/>
    </location>
</feature>
<feature type="region of interest" description="Disordered" evidence="5">
    <location>
        <begin position="1385"/>
        <end position="1413"/>
    </location>
</feature>
<proteinExistence type="inferred from homology"/>
<dbReference type="GO" id="GO:0030335">
    <property type="term" value="P:positive regulation of cell migration"/>
    <property type="evidence" value="ECO:0007669"/>
    <property type="project" value="TreeGrafter"/>
</dbReference>
<name>A0A3B4BRD1_PYGNA</name>
<dbReference type="GeneID" id="108442659"/>
<dbReference type="STRING" id="42514.ENSPNAP00000001046"/>
<dbReference type="GeneTree" id="ENSGT00940000159342"/>
<dbReference type="PANTHER" id="PTHR16181">
    <property type="entry name" value="PROTEIN FAM83A-RELATED"/>
    <property type="match status" value="1"/>
</dbReference>
<feature type="region of interest" description="Disordered" evidence="5">
    <location>
        <begin position="697"/>
        <end position="718"/>
    </location>
</feature>
<feature type="compositionally biased region" description="Polar residues" evidence="5">
    <location>
        <begin position="970"/>
        <end position="995"/>
    </location>
</feature>
<feature type="region of interest" description="Disordered" evidence="5">
    <location>
        <begin position="1643"/>
        <end position="1683"/>
    </location>
</feature>